<name>A0A8S5NWY0_9CAUD</name>
<dbReference type="EMBL" id="BK015279">
    <property type="protein sequence ID" value="DAD99286.1"/>
    <property type="molecule type" value="Genomic_DNA"/>
</dbReference>
<proteinExistence type="predicted"/>
<reference evidence="1" key="1">
    <citation type="journal article" date="2021" name="Proc. Natl. Acad. Sci. U.S.A.">
        <title>A Catalog of Tens of Thousands of Viruses from Human Metagenomes Reveals Hidden Associations with Chronic Diseases.</title>
        <authorList>
            <person name="Tisza M.J."/>
            <person name="Buck C.B."/>
        </authorList>
    </citation>
    <scope>NUCLEOTIDE SEQUENCE</scope>
    <source>
        <strain evidence="1">CtzUB9</strain>
    </source>
</reference>
<organism evidence="1">
    <name type="scientific">Myoviridae sp. ctzUB9</name>
    <dbReference type="NCBI Taxonomy" id="2825213"/>
    <lineage>
        <taxon>Viruses</taxon>
        <taxon>Duplodnaviria</taxon>
        <taxon>Heunggongvirae</taxon>
        <taxon>Uroviricota</taxon>
        <taxon>Caudoviricetes</taxon>
    </lineage>
</organism>
<sequence>MIWQITAGLNPAFFAPAQSAPAARGIFRQPET</sequence>
<evidence type="ECO:0000313" key="1">
    <source>
        <dbReference type="EMBL" id="DAD99286.1"/>
    </source>
</evidence>
<accession>A0A8S5NWY0</accession>
<protein>
    <submittedName>
        <fullName evidence="1">Uncharacterized protein</fullName>
    </submittedName>
</protein>